<dbReference type="PANTHER" id="PTHR20371">
    <property type="entry name" value="ENOLASE-PHOSPHATASE E1"/>
    <property type="match status" value="1"/>
</dbReference>
<evidence type="ECO:0000256" key="2">
    <source>
        <dbReference type="ARBA" id="ARBA00022801"/>
    </source>
</evidence>
<evidence type="ECO:0000256" key="1">
    <source>
        <dbReference type="ARBA" id="ARBA00022605"/>
    </source>
</evidence>
<comment type="pathway">
    <text evidence="4">Amino-acid biosynthesis; L-methionine biosynthesis via salvage pathway; L-methionine from S-methyl-5-thio-alpha-D-ribose 1-phosphate: step 3/6.</text>
</comment>
<sequence>MTETHVRAVVLDIEGTTGSASHVHEVLFPYARQRIANWLAAHRGDPAWTQVLRETRVLAGEPVLDEDGAATALIAWSDANVKAPPLKHVQGLIWADGYANGELTGHVYDDVPLALDRWQRAGIERYIYSSGSQEAQRYWFAYSDHGDLGGLLCGYFDLLSAGSKREPASYRTITDRLGVSAEATLFLSDVGEELDAAASAGWQTVAVRRPDDPRGGPVTGHRTVASLQEVLPDVPPGAAPAAGPMAPARTDTGHTPGTADVTGTTGA</sequence>
<dbReference type="GO" id="GO:0043716">
    <property type="term" value="F:2-hydroxy-3-keto-5-methylthiopentenyl-1-phosphate phosphatase activity"/>
    <property type="evidence" value="ECO:0007669"/>
    <property type="project" value="UniProtKB-UniRule"/>
</dbReference>
<keyword evidence="2 4" id="KW-0378">Hydrolase</keyword>
<comment type="function">
    <text evidence="4">Bifunctional enzyme that catalyzes the enolization of 2,3-diketo-5-methylthiopentyl-1-phosphate (DK-MTP-1-P) into the intermediate 2-hydroxy-3-keto-5-methylthiopentenyl-1-phosphate (HK-MTPenyl-1-P), which is then dephosphorylated to form the acireductone 1,2-dihydroxy-3-keto-5-methylthiopentene (DHK-MTPene).</text>
</comment>
<keyword evidence="4" id="KW-0460">Magnesium</keyword>
<dbReference type="HAMAP" id="MF_01681">
    <property type="entry name" value="Salvage_MtnC"/>
    <property type="match status" value="1"/>
</dbReference>
<dbReference type="Gene3D" id="3.40.50.1000">
    <property type="entry name" value="HAD superfamily/HAD-like"/>
    <property type="match status" value="1"/>
</dbReference>
<comment type="catalytic activity">
    <reaction evidence="4">
        <text>5-methylsulfanyl-2,3-dioxopentyl phosphate + H2O = 1,2-dihydroxy-5-(methylsulfanyl)pent-1-en-3-one + phosphate</text>
        <dbReference type="Rhea" id="RHEA:21700"/>
        <dbReference type="ChEBI" id="CHEBI:15377"/>
        <dbReference type="ChEBI" id="CHEBI:43474"/>
        <dbReference type="ChEBI" id="CHEBI:49252"/>
        <dbReference type="ChEBI" id="CHEBI:58828"/>
        <dbReference type="EC" id="3.1.3.77"/>
    </reaction>
</comment>
<evidence type="ECO:0000256" key="4">
    <source>
        <dbReference type="HAMAP-Rule" id="MF_01681"/>
    </source>
</evidence>
<evidence type="ECO:0000313" key="7">
    <source>
        <dbReference type="Proteomes" id="UP000588098"/>
    </source>
</evidence>
<organism evidence="6 7">
    <name type="scientific">Streptomyces zagrosensis</name>
    <dbReference type="NCBI Taxonomy" id="1042984"/>
    <lineage>
        <taxon>Bacteria</taxon>
        <taxon>Bacillati</taxon>
        <taxon>Actinomycetota</taxon>
        <taxon>Actinomycetes</taxon>
        <taxon>Kitasatosporales</taxon>
        <taxon>Streptomycetaceae</taxon>
        <taxon>Streptomyces</taxon>
    </lineage>
</organism>
<evidence type="ECO:0000256" key="3">
    <source>
        <dbReference type="ARBA" id="ARBA00023167"/>
    </source>
</evidence>
<comment type="subunit">
    <text evidence="4">Monomer.</text>
</comment>
<dbReference type="CDD" id="cd01629">
    <property type="entry name" value="HAD_EP"/>
    <property type="match status" value="1"/>
</dbReference>
<feature type="region of interest" description="Disordered" evidence="5">
    <location>
        <begin position="232"/>
        <end position="267"/>
    </location>
</feature>
<dbReference type="GO" id="GO:0043874">
    <property type="term" value="F:acireductone synthase activity"/>
    <property type="evidence" value="ECO:0007669"/>
    <property type="project" value="UniProtKB-EC"/>
</dbReference>
<dbReference type="PANTHER" id="PTHR20371:SF1">
    <property type="entry name" value="ENOLASE-PHOSPHATASE E1"/>
    <property type="match status" value="1"/>
</dbReference>
<dbReference type="RefSeq" id="WP_184574173.1">
    <property type="nucleotide sequence ID" value="NZ_JACHJL010000011.1"/>
</dbReference>
<dbReference type="Pfam" id="PF00702">
    <property type="entry name" value="Hydrolase"/>
    <property type="match status" value="1"/>
</dbReference>
<evidence type="ECO:0000313" key="6">
    <source>
        <dbReference type="EMBL" id="MBB5937301.1"/>
    </source>
</evidence>
<accession>A0A7W9QBP5</accession>
<dbReference type="Gene3D" id="1.10.720.60">
    <property type="match status" value="1"/>
</dbReference>
<dbReference type="SUPFAM" id="SSF56784">
    <property type="entry name" value="HAD-like"/>
    <property type="match status" value="1"/>
</dbReference>
<feature type="compositionally biased region" description="Low complexity" evidence="5">
    <location>
        <begin position="239"/>
        <end position="248"/>
    </location>
</feature>
<dbReference type="SFLD" id="SFLDG01129">
    <property type="entry name" value="C1.5:_HAD__Beta-PGM__Phosphata"/>
    <property type="match status" value="1"/>
</dbReference>
<dbReference type="GO" id="GO:0019509">
    <property type="term" value="P:L-methionine salvage from methylthioadenosine"/>
    <property type="evidence" value="ECO:0007669"/>
    <property type="project" value="UniProtKB-UniRule"/>
</dbReference>
<keyword evidence="3 4" id="KW-0486">Methionine biosynthesis</keyword>
<dbReference type="GO" id="GO:0000287">
    <property type="term" value="F:magnesium ion binding"/>
    <property type="evidence" value="ECO:0007669"/>
    <property type="project" value="UniProtKB-UniRule"/>
</dbReference>
<dbReference type="SFLD" id="SFLDG01133">
    <property type="entry name" value="C1.5.4:_Enolase-phosphatase_Li"/>
    <property type="match status" value="1"/>
</dbReference>
<dbReference type="NCBIfam" id="TIGR01691">
    <property type="entry name" value="enolase-ppase"/>
    <property type="match status" value="1"/>
</dbReference>
<comment type="cofactor">
    <cofactor evidence="4">
        <name>Mg(2+)</name>
        <dbReference type="ChEBI" id="CHEBI:18420"/>
    </cofactor>
    <text evidence="4">Binds 1 Mg(2+) ion per subunit.</text>
</comment>
<reference evidence="6 7" key="1">
    <citation type="submission" date="2020-08" db="EMBL/GenBank/DDBJ databases">
        <title>Genomic Encyclopedia of Type Strains, Phase III (KMG-III): the genomes of soil and plant-associated and newly described type strains.</title>
        <authorList>
            <person name="Whitman W."/>
        </authorList>
    </citation>
    <scope>NUCLEOTIDE SEQUENCE [LARGE SCALE GENOMIC DNA]</scope>
    <source>
        <strain evidence="6 7">CECT 8305</strain>
    </source>
</reference>
<dbReference type="EMBL" id="JACHJL010000011">
    <property type="protein sequence ID" value="MBB5937301.1"/>
    <property type="molecule type" value="Genomic_DNA"/>
</dbReference>
<protein>
    <recommendedName>
        <fullName evidence="4">Enolase-phosphatase E1</fullName>
        <ecNumber evidence="4">3.1.3.77</ecNumber>
    </recommendedName>
    <alternativeName>
        <fullName evidence="4">2,3-diketo-5-methylthio-1-phosphopentane phosphatase</fullName>
    </alternativeName>
</protein>
<name>A0A7W9QBP5_9ACTN</name>
<comment type="caution">
    <text evidence="6">The sequence shown here is derived from an EMBL/GenBank/DDBJ whole genome shotgun (WGS) entry which is preliminary data.</text>
</comment>
<dbReference type="InterPro" id="IPR023943">
    <property type="entry name" value="Enolase-ppase_E1"/>
</dbReference>
<dbReference type="Proteomes" id="UP000588098">
    <property type="component" value="Unassembled WGS sequence"/>
</dbReference>
<keyword evidence="7" id="KW-1185">Reference proteome</keyword>
<dbReference type="GO" id="GO:0043715">
    <property type="term" value="F:2,3-diketo-5-methylthiopentyl-1-phosphate enolase activity"/>
    <property type="evidence" value="ECO:0007669"/>
    <property type="project" value="UniProtKB-UniRule"/>
</dbReference>
<dbReference type="InterPro" id="IPR006439">
    <property type="entry name" value="HAD-SF_hydro_IA"/>
</dbReference>
<keyword evidence="1 4" id="KW-0028">Amino-acid biosynthesis</keyword>
<dbReference type="UniPathway" id="UPA00904">
    <property type="reaction ID" value="UER00876"/>
</dbReference>
<dbReference type="EC" id="3.1.3.77" evidence="4"/>
<evidence type="ECO:0000256" key="5">
    <source>
        <dbReference type="SAM" id="MobiDB-lite"/>
    </source>
</evidence>
<comment type="pathway">
    <text evidence="4">Amino-acid biosynthesis; L-methionine biosynthesis via salvage pathway; L-methionine from S-methyl-5-thio-alpha-D-ribose 1-phosphate: step 4/6.</text>
</comment>
<keyword evidence="4" id="KW-0479">Metal-binding</keyword>
<dbReference type="InterPro" id="IPR036412">
    <property type="entry name" value="HAD-like_sf"/>
</dbReference>
<dbReference type="SFLD" id="SFLDS00003">
    <property type="entry name" value="Haloacid_Dehalogenase"/>
    <property type="match status" value="1"/>
</dbReference>
<dbReference type="AlphaFoldDB" id="A0A7W9QBP5"/>
<gene>
    <name evidence="4" type="primary">mtnC</name>
    <name evidence="6" type="ORF">FHS42_004380</name>
</gene>
<dbReference type="PRINTS" id="PR00413">
    <property type="entry name" value="HADHALOGNASE"/>
</dbReference>
<comment type="similarity">
    <text evidence="4">Belongs to the HAD-like hydrolase superfamily. MasA/MtnC family.</text>
</comment>
<proteinExistence type="inferred from homology"/>
<dbReference type="InterPro" id="IPR023214">
    <property type="entry name" value="HAD_sf"/>
</dbReference>